<dbReference type="SUPFAM" id="SSF51445">
    <property type="entry name" value="(Trans)glycosidases"/>
    <property type="match status" value="1"/>
</dbReference>
<evidence type="ECO:0000256" key="1">
    <source>
        <dbReference type="SAM" id="MobiDB-lite"/>
    </source>
</evidence>
<dbReference type="EMBL" id="GG738854">
    <property type="protein sequence ID" value="EFC47422.1"/>
    <property type="molecule type" value="Genomic_DNA"/>
</dbReference>
<dbReference type="eggNOG" id="ENOG502SUEM">
    <property type="taxonomic scope" value="Eukaryota"/>
</dbReference>
<organism evidence="3">
    <name type="scientific">Naegleria gruberi</name>
    <name type="common">Amoeba</name>
    <dbReference type="NCBI Taxonomy" id="5762"/>
    <lineage>
        <taxon>Eukaryota</taxon>
        <taxon>Discoba</taxon>
        <taxon>Heterolobosea</taxon>
        <taxon>Tetramitia</taxon>
        <taxon>Eutetramitia</taxon>
        <taxon>Vahlkampfiidae</taxon>
        <taxon>Naegleria</taxon>
    </lineage>
</organism>
<protein>
    <submittedName>
        <fullName evidence="2">Predicted protein</fullName>
    </submittedName>
</protein>
<accession>D2V6B9</accession>
<dbReference type="InterPro" id="IPR017853">
    <property type="entry name" value="GH"/>
</dbReference>
<dbReference type="GO" id="GO:0004553">
    <property type="term" value="F:hydrolase activity, hydrolyzing O-glycosyl compounds"/>
    <property type="evidence" value="ECO:0007669"/>
    <property type="project" value="TreeGrafter"/>
</dbReference>
<evidence type="ECO:0000313" key="2">
    <source>
        <dbReference type="EMBL" id="EFC47422.1"/>
    </source>
</evidence>
<dbReference type="Proteomes" id="UP000006671">
    <property type="component" value="Unassembled WGS sequence"/>
</dbReference>
<dbReference type="RefSeq" id="XP_002680166.1">
    <property type="nucleotide sequence ID" value="XM_002680120.1"/>
</dbReference>
<dbReference type="VEuPathDB" id="AmoebaDB:NAEGRDRAFT_47023"/>
<evidence type="ECO:0000313" key="3">
    <source>
        <dbReference type="Proteomes" id="UP000006671"/>
    </source>
</evidence>
<proteinExistence type="predicted"/>
<dbReference type="STRING" id="5762.D2V6B9"/>
<reference evidence="2 3" key="1">
    <citation type="journal article" date="2010" name="Cell">
        <title>The genome of Naegleria gruberi illuminates early eukaryotic versatility.</title>
        <authorList>
            <person name="Fritz-Laylin L.K."/>
            <person name="Prochnik S.E."/>
            <person name="Ginger M.L."/>
            <person name="Dacks J.B."/>
            <person name="Carpenter M.L."/>
            <person name="Field M.C."/>
            <person name="Kuo A."/>
            <person name="Paredez A."/>
            <person name="Chapman J."/>
            <person name="Pham J."/>
            <person name="Shu S."/>
            <person name="Neupane R."/>
            <person name="Cipriano M."/>
            <person name="Mancuso J."/>
            <person name="Tu H."/>
            <person name="Salamov A."/>
            <person name="Lindquist E."/>
            <person name="Shapiro H."/>
            <person name="Lucas S."/>
            <person name="Grigoriev I.V."/>
            <person name="Cande W.Z."/>
            <person name="Fulton C."/>
            <person name="Rokhsar D.S."/>
            <person name="Dawson S.C."/>
        </authorList>
    </citation>
    <scope>NUCLEOTIDE SEQUENCE [LARGE SCALE GENOMIC DNA]</scope>
    <source>
        <strain evidence="2 3">NEG-M</strain>
    </source>
</reference>
<dbReference type="OrthoDB" id="10579396at2759"/>
<dbReference type="KEGG" id="ngr:NAEGRDRAFT_47023"/>
<feature type="compositionally biased region" description="Low complexity" evidence="1">
    <location>
        <begin position="546"/>
        <end position="560"/>
    </location>
</feature>
<dbReference type="InParanoid" id="D2V6B9"/>
<sequence length="601" mass="65553">MSLISDGFNSGTSARISYNLTAGAYVAAIYNFPTPLSFTKLTFAIRYACAQNVKVSFRLTDSTGQTFQMTGLNMPFESLMKGWSEVYFQPTNATEFWGGANDGIFHMPFKQFSIVLGLVEKISSTVGCLDFDNFYAMNETQPIQLNLTNRVAVPWPGDMLSKMGVCVHSANTAELDAAKNAGFSMIRIDLFWSWVESSRGKYVWTSFDSIVTNLKARNMTALFILTYNNDLYKDSNGGFNATTIEAFANYSRAAAKHFAGTGTKFEIYNEANGNGFTGATYAPLAAAAIKAVHEGDSNAKVSTSGLSGFDYNFLINELLGGAGQEADAIGLHPYGVGYKSGVGSMVDGARLYKSYVSKYLQSTRSSIPPVWDTEMGLTSTDYDPTGSTNGHNSVAMRIQANRAVERLLASMAVGFEMFQYYDLRNDGNDPTNREHNFGLLFNNYTEKPAFKSVKQLSKMVSGKIFDSFIRTAPSPLTAMRFVNENETLVIVFAQVQDIKAKIVLVQTPKLILDVFGNQLTASQNSLTVTDKDGAIYLLYDNEKVTPSSSSVSPKATSSSSLKPGASNRAIGKSTITSDSGVSNRFYTCLIACLAILMIMLQ</sequence>
<feature type="region of interest" description="Disordered" evidence="1">
    <location>
        <begin position="546"/>
        <end position="566"/>
    </location>
</feature>
<dbReference type="Gene3D" id="3.20.20.80">
    <property type="entry name" value="Glycosidases"/>
    <property type="match status" value="1"/>
</dbReference>
<keyword evidence="3" id="KW-1185">Reference proteome</keyword>
<dbReference type="PANTHER" id="PTHR12631">
    <property type="entry name" value="ALPHA-L-IDURONIDASE"/>
    <property type="match status" value="1"/>
</dbReference>
<dbReference type="InterPro" id="IPR051923">
    <property type="entry name" value="Glycosyl_Hydrolase_39"/>
</dbReference>
<gene>
    <name evidence="2" type="ORF">NAEGRDRAFT_47023</name>
</gene>
<dbReference type="AlphaFoldDB" id="D2V6B9"/>
<dbReference type="GeneID" id="8861613"/>
<name>D2V6B9_NAEGR</name>
<dbReference type="PANTHER" id="PTHR12631:SF10">
    <property type="entry name" value="BETA-XYLOSIDASE-LIKE PROTEIN-RELATED"/>
    <property type="match status" value="1"/>
</dbReference>